<protein>
    <submittedName>
        <fullName evidence="1">Uncharacterized protein</fullName>
    </submittedName>
</protein>
<evidence type="ECO:0000313" key="1">
    <source>
        <dbReference type="EMBL" id="JAE09742.1"/>
    </source>
</evidence>
<dbReference type="EMBL" id="GBRH01188154">
    <property type="protein sequence ID" value="JAE09742.1"/>
    <property type="molecule type" value="Transcribed_RNA"/>
</dbReference>
<name>A0A0A9FBL3_ARUDO</name>
<sequence>MEPNIRTMSKGHLPPKLVHSGSFFLCVNHENIRWKPHTWLNSDNPSRNHVLQILKTLQKLILYNHVKF</sequence>
<reference evidence="1" key="2">
    <citation type="journal article" date="2015" name="Data Brief">
        <title>Shoot transcriptome of the giant reed, Arundo donax.</title>
        <authorList>
            <person name="Barrero R.A."/>
            <person name="Guerrero F.D."/>
            <person name="Moolhuijzen P."/>
            <person name="Goolsby J.A."/>
            <person name="Tidwell J."/>
            <person name="Bellgard S.E."/>
            <person name="Bellgard M.I."/>
        </authorList>
    </citation>
    <scope>NUCLEOTIDE SEQUENCE</scope>
    <source>
        <tissue evidence="1">Shoot tissue taken approximately 20 cm above the soil surface</tissue>
    </source>
</reference>
<accession>A0A0A9FBL3</accession>
<dbReference type="AlphaFoldDB" id="A0A0A9FBL3"/>
<proteinExistence type="predicted"/>
<reference evidence="1" key="1">
    <citation type="submission" date="2014-09" db="EMBL/GenBank/DDBJ databases">
        <authorList>
            <person name="Magalhaes I.L.F."/>
            <person name="Oliveira U."/>
            <person name="Santos F.R."/>
            <person name="Vidigal T.H.D.A."/>
            <person name="Brescovit A.D."/>
            <person name="Santos A.J."/>
        </authorList>
    </citation>
    <scope>NUCLEOTIDE SEQUENCE</scope>
    <source>
        <tissue evidence="1">Shoot tissue taken approximately 20 cm above the soil surface</tissue>
    </source>
</reference>
<organism evidence="1">
    <name type="scientific">Arundo donax</name>
    <name type="common">Giant reed</name>
    <name type="synonym">Donax arundinaceus</name>
    <dbReference type="NCBI Taxonomy" id="35708"/>
    <lineage>
        <taxon>Eukaryota</taxon>
        <taxon>Viridiplantae</taxon>
        <taxon>Streptophyta</taxon>
        <taxon>Embryophyta</taxon>
        <taxon>Tracheophyta</taxon>
        <taxon>Spermatophyta</taxon>
        <taxon>Magnoliopsida</taxon>
        <taxon>Liliopsida</taxon>
        <taxon>Poales</taxon>
        <taxon>Poaceae</taxon>
        <taxon>PACMAD clade</taxon>
        <taxon>Arundinoideae</taxon>
        <taxon>Arundineae</taxon>
        <taxon>Arundo</taxon>
    </lineage>
</organism>